<evidence type="ECO:0000313" key="2">
    <source>
        <dbReference type="Proteomes" id="UP001431783"/>
    </source>
</evidence>
<evidence type="ECO:0008006" key="3">
    <source>
        <dbReference type="Google" id="ProtNLM"/>
    </source>
</evidence>
<evidence type="ECO:0000313" key="1">
    <source>
        <dbReference type="EMBL" id="KAK9891199.1"/>
    </source>
</evidence>
<comment type="caution">
    <text evidence="1">The sequence shown here is derived from an EMBL/GenBank/DDBJ whole genome shotgun (WGS) entry which is preliminary data.</text>
</comment>
<dbReference type="EMBL" id="JARQZJ010000127">
    <property type="protein sequence ID" value="KAK9891199.1"/>
    <property type="molecule type" value="Genomic_DNA"/>
</dbReference>
<keyword evidence="2" id="KW-1185">Reference proteome</keyword>
<protein>
    <recommendedName>
        <fullName evidence="3">Reverse transcriptase</fullName>
    </recommendedName>
</protein>
<organism evidence="1 2">
    <name type="scientific">Henosepilachna vigintioctopunctata</name>
    <dbReference type="NCBI Taxonomy" id="420089"/>
    <lineage>
        <taxon>Eukaryota</taxon>
        <taxon>Metazoa</taxon>
        <taxon>Ecdysozoa</taxon>
        <taxon>Arthropoda</taxon>
        <taxon>Hexapoda</taxon>
        <taxon>Insecta</taxon>
        <taxon>Pterygota</taxon>
        <taxon>Neoptera</taxon>
        <taxon>Endopterygota</taxon>
        <taxon>Coleoptera</taxon>
        <taxon>Polyphaga</taxon>
        <taxon>Cucujiformia</taxon>
        <taxon>Coccinelloidea</taxon>
        <taxon>Coccinellidae</taxon>
        <taxon>Epilachninae</taxon>
        <taxon>Epilachnini</taxon>
        <taxon>Henosepilachna</taxon>
    </lineage>
</organism>
<dbReference type="Proteomes" id="UP001431783">
    <property type="component" value="Unassembled WGS sequence"/>
</dbReference>
<gene>
    <name evidence="1" type="ORF">WA026_013512</name>
</gene>
<name>A0AAW1V7B1_9CUCU</name>
<dbReference type="AlphaFoldDB" id="A0AAW1V7B1"/>
<proteinExistence type="predicted"/>
<accession>A0AAW1V7B1</accession>
<feature type="non-terminal residue" evidence="1">
    <location>
        <position position="1"/>
    </location>
</feature>
<reference evidence="1 2" key="1">
    <citation type="submission" date="2023-03" db="EMBL/GenBank/DDBJ databases">
        <title>Genome insight into feeding habits of ladybird beetles.</title>
        <authorList>
            <person name="Li H.-S."/>
            <person name="Huang Y.-H."/>
            <person name="Pang H."/>
        </authorList>
    </citation>
    <scope>NUCLEOTIDE SEQUENCE [LARGE SCALE GENOMIC DNA]</scope>
    <source>
        <strain evidence="1">SYSU_2023b</strain>
        <tissue evidence="1">Whole body</tissue>
    </source>
</reference>
<sequence>GITKINDRKGMLIEDRTRIVDEFNKHFSSVGEKLAAKIERKKNGELKINCRRNPNTIVIFNTDENEIMKVIKELKNSRSPGYDGLTAEIFKANTRCISVPIASLINRSNY</sequence>